<dbReference type="AlphaFoldDB" id="A0A2N6VMF1"/>
<feature type="domain" description="Putative Flp pilus-assembly TadG-like N-terminal" evidence="2">
    <location>
        <begin position="14"/>
        <end position="59"/>
    </location>
</feature>
<evidence type="ECO:0000313" key="3">
    <source>
        <dbReference type="EMBL" id="PMD05267.1"/>
    </source>
</evidence>
<name>A0A2N6VMF1_9MICO</name>
<evidence type="ECO:0000313" key="4">
    <source>
        <dbReference type="Proteomes" id="UP000235598"/>
    </source>
</evidence>
<organism evidence="3 4">
    <name type="scientific">Brevibacterium paucivorans</name>
    <dbReference type="NCBI Taxonomy" id="170994"/>
    <lineage>
        <taxon>Bacteria</taxon>
        <taxon>Bacillati</taxon>
        <taxon>Actinomycetota</taxon>
        <taxon>Actinomycetes</taxon>
        <taxon>Micrococcales</taxon>
        <taxon>Brevibacteriaceae</taxon>
        <taxon>Brevibacterium</taxon>
    </lineage>
</organism>
<sequence>MRSRIASSAHRESGSITPLAVGFCVIVLALVTVITIITDYYMAHRKLYAIADSAALAAVESYQPVPGGKPTFVFDAHGIEKKANQHVARISPPSNLARIRVSAHIADSRNVHVTAHARYKPILISPFVPKGIELTSTTKARGALR</sequence>
<dbReference type="Pfam" id="PF13400">
    <property type="entry name" value="Tad"/>
    <property type="match status" value="1"/>
</dbReference>
<keyword evidence="1" id="KW-1133">Transmembrane helix</keyword>
<dbReference type="Proteomes" id="UP000235598">
    <property type="component" value="Unassembled WGS sequence"/>
</dbReference>
<reference evidence="3 4" key="1">
    <citation type="submission" date="2017-09" db="EMBL/GenBank/DDBJ databases">
        <title>Bacterial strain isolated from the female urinary microbiota.</title>
        <authorList>
            <person name="Thomas-White K."/>
            <person name="Kumar N."/>
            <person name="Forster S."/>
            <person name="Putonti C."/>
            <person name="Lawley T."/>
            <person name="Wolfe A.J."/>
        </authorList>
    </citation>
    <scope>NUCLEOTIDE SEQUENCE [LARGE SCALE GENOMIC DNA]</scope>
    <source>
        <strain evidence="3 4">UMB1301</strain>
    </source>
</reference>
<dbReference type="RefSeq" id="WP_102239208.1">
    <property type="nucleotide sequence ID" value="NZ_BAAAIM010000006.1"/>
</dbReference>
<evidence type="ECO:0000259" key="2">
    <source>
        <dbReference type="Pfam" id="PF13400"/>
    </source>
</evidence>
<evidence type="ECO:0000256" key="1">
    <source>
        <dbReference type="SAM" id="Phobius"/>
    </source>
</evidence>
<dbReference type="EMBL" id="PNHK01000003">
    <property type="protein sequence ID" value="PMD05267.1"/>
    <property type="molecule type" value="Genomic_DNA"/>
</dbReference>
<proteinExistence type="predicted"/>
<gene>
    <name evidence="3" type="ORF">CJ199_09330</name>
</gene>
<keyword evidence="1" id="KW-0812">Transmembrane</keyword>
<dbReference type="OrthoDB" id="4808490at2"/>
<dbReference type="InterPro" id="IPR028087">
    <property type="entry name" value="Tad_N"/>
</dbReference>
<accession>A0A2N6VMF1</accession>
<protein>
    <recommendedName>
        <fullName evidence="2">Putative Flp pilus-assembly TadG-like N-terminal domain-containing protein</fullName>
    </recommendedName>
</protein>
<feature type="transmembrane region" description="Helical" evidence="1">
    <location>
        <begin position="20"/>
        <end position="41"/>
    </location>
</feature>
<comment type="caution">
    <text evidence="3">The sequence shown here is derived from an EMBL/GenBank/DDBJ whole genome shotgun (WGS) entry which is preliminary data.</text>
</comment>
<keyword evidence="1" id="KW-0472">Membrane</keyword>